<protein>
    <submittedName>
        <fullName evidence="4">Peptidylprolyl isomerase</fullName>
    </submittedName>
</protein>
<dbReference type="InterPro" id="IPR050245">
    <property type="entry name" value="PrsA_foldase"/>
</dbReference>
<dbReference type="InterPro" id="IPR023058">
    <property type="entry name" value="PPIase_PpiC_CS"/>
</dbReference>
<proteinExistence type="predicted"/>
<dbReference type="Pfam" id="PF13624">
    <property type="entry name" value="SurA_N_3"/>
    <property type="match status" value="1"/>
</dbReference>
<gene>
    <name evidence="4" type="ORF">FPZ49_30355</name>
</gene>
<dbReference type="RefSeq" id="WP_144854078.1">
    <property type="nucleotide sequence ID" value="NZ_VNJI01000059.1"/>
</dbReference>
<evidence type="ECO:0000256" key="2">
    <source>
        <dbReference type="SAM" id="MobiDB-lite"/>
    </source>
</evidence>
<reference evidence="4 5" key="1">
    <citation type="submission" date="2019-07" db="EMBL/GenBank/DDBJ databases">
        <authorList>
            <person name="Kim J."/>
        </authorList>
    </citation>
    <scope>NUCLEOTIDE SEQUENCE [LARGE SCALE GENOMIC DNA]</scope>
    <source>
        <strain evidence="4 5">JC52</strain>
    </source>
</reference>
<dbReference type="OrthoDB" id="14196at2"/>
<dbReference type="InterPro" id="IPR046357">
    <property type="entry name" value="PPIase_dom_sf"/>
</dbReference>
<dbReference type="Gene3D" id="3.10.50.40">
    <property type="match status" value="1"/>
</dbReference>
<dbReference type="Gene3D" id="1.10.4030.10">
    <property type="entry name" value="Porin chaperone SurA, peptide-binding domain"/>
    <property type="match status" value="1"/>
</dbReference>
<sequence length="340" mass="36670">MNKKTSNKTWIAAFLVVFVAFGSYVMIYPPKGKAEEAAAKVNGVTIGKTEVLNQVMASGGKELLNQMIDNEVIRQEAKKAGITVTAADVDNELASTKKMFPTEDAFNQALTSSGMTVDALKQQLETQVTLRKLLEPQINVTDEDIKQYYDQNLESMKTPEQVKASHILVATKEEAESILKDLKNGADFATVAKEKSTDTATKDNGGDLSYFGKGEMDAAFEKAAFALPVGQLSDVIQTSFGYHIIKVTDHKQATTPTLDEKKDEIRETLVKQQVQTLSTDWLNKKKSEATIVNYLDKSTPATTATNGTSATTPATSPTSPATSATTPAPSPTSSATNATK</sequence>
<name>A0A559JZU9_9BACL</name>
<dbReference type="PANTHER" id="PTHR47245:SF2">
    <property type="entry name" value="PEPTIDYL-PROLYL CIS-TRANS ISOMERASE HP_0175-RELATED"/>
    <property type="match status" value="1"/>
</dbReference>
<dbReference type="AlphaFoldDB" id="A0A559JZU9"/>
<dbReference type="Proteomes" id="UP000317036">
    <property type="component" value="Unassembled WGS sequence"/>
</dbReference>
<comment type="caution">
    <text evidence="4">The sequence shown here is derived from an EMBL/GenBank/DDBJ whole genome shotgun (WGS) entry which is preliminary data.</text>
</comment>
<dbReference type="PROSITE" id="PS50198">
    <property type="entry name" value="PPIC_PPIASE_2"/>
    <property type="match status" value="1"/>
</dbReference>
<dbReference type="GO" id="GO:0003755">
    <property type="term" value="F:peptidyl-prolyl cis-trans isomerase activity"/>
    <property type="evidence" value="ECO:0007669"/>
    <property type="project" value="UniProtKB-KW"/>
</dbReference>
<dbReference type="SUPFAM" id="SSF109998">
    <property type="entry name" value="Triger factor/SurA peptide-binding domain-like"/>
    <property type="match status" value="1"/>
</dbReference>
<evidence type="ECO:0000256" key="1">
    <source>
        <dbReference type="PROSITE-ProRule" id="PRU00278"/>
    </source>
</evidence>
<keyword evidence="1 4" id="KW-0413">Isomerase</keyword>
<dbReference type="EMBL" id="VNJI01000059">
    <property type="protein sequence ID" value="TVY05425.1"/>
    <property type="molecule type" value="Genomic_DNA"/>
</dbReference>
<dbReference type="InterPro" id="IPR027304">
    <property type="entry name" value="Trigger_fact/SurA_dom_sf"/>
</dbReference>
<feature type="region of interest" description="Disordered" evidence="2">
    <location>
        <begin position="296"/>
        <end position="340"/>
    </location>
</feature>
<dbReference type="InterPro" id="IPR000297">
    <property type="entry name" value="PPIase_PpiC"/>
</dbReference>
<dbReference type="PROSITE" id="PS01096">
    <property type="entry name" value="PPIC_PPIASE_1"/>
    <property type="match status" value="1"/>
</dbReference>
<evidence type="ECO:0000313" key="5">
    <source>
        <dbReference type="Proteomes" id="UP000317036"/>
    </source>
</evidence>
<feature type="compositionally biased region" description="Low complexity" evidence="2">
    <location>
        <begin position="298"/>
        <end position="340"/>
    </location>
</feature>
<evidence type="ECO:0000259" key="3">
    <source>
        <dbReference type="PROSITE" id="PS50198"/>
    </source>
</evidence>
<dbReference type="SUPFAM" id="SSF54534">
    <property type="entry name" value="FKBP-like"/>
    <property type="match status" value="1"/>
</dbReference>
<keyword evidence="5" id="KW-1185">Reference proteome</keyword>
<dbReference type="PANTHER" id="PTHR47245">
    <property type="entry name" value="PEPTIDYLPROLYL ISOMERASE"/>
    <property type="match status" value="1"/>
</dbReference>
<dbReference type="Pfam" id="PF13616">
    <property type="entry name" value="Rotamase_3"/>
    <property type="match status" value="1"/>
</dbReference>
<organism evidence="4 5">
    <name type="scientific">Paenibacillus cremeus</name>
    <dbReference type="NCBI Taxonomy" id="2163881"/>
    <lineage>
        <taxon>Bacteria</taxon>
        <taxon>Bacillati</taxon>
        <taxon>Bacillota</taxon>
        <taxon>Bacilli</taxon>
        <taxon>Bacillales</taxon>
        <taxon>Paenibacillaceae</taxon>
        <taxon>Paenibacillus</taxon>
    </lineage>
</organism>
<keyword evidence="1" id="KW-0697">Rotamase</keyword>
<accession>A0A559JZU9</accession>
<evidence type="ECO:0000313" key="4">
    <source>
        <dbReference type="EMBL" id="TVY05425.1"/>
    </source>
</evidence>
<feature type="domain" description="PpiC" evidence="3">
    <location>
        <begin position="159"/>
        <end position="249"/>
    </location>
</feature>